<organism evidence="3 4">
    <name type="scientific">Echria macrotheca</name>
    <dbReference type="NCBI Taxonomy" id="438768"/>
    <lineage>
        <taxon>Eukaryota</taxon>
        <taxon>Fungi</taxon>
        <taxon>Dikarya</taxon>
        <taxon>Ascomycota</taxon>
        <taxon>Pezizomycotina</taxon>
        <taxon>Sordariomycetes</taxon>
        <taxon>Sordariomycetidae</taxon>
        <taxon>Sordariales</taxon>
        <taxon>Schizotheciaceae</taxon>
        <taxon>Echria</taxon>
    </lineage>
</organism>
<feature type="region of interest" description="Disordered" evidence="2">
    <location>
        <begin position="239"/>
        <end position="259"/>
    </location>
</feature>
<feature type="compositionally biased region" description="Basic and acidic residues" evidence="2">
    <location>
        <begin position="634"/>
        <end position="643"/>
    </location>
</feature>
<feature type="coiled-coil region" evidence="1">
    <location>
        <begin position="73"/>
        <end position="107"/>
    </location>
</feature>
<dbReference type="AlphaFoldDB" id="A0AAJ0F8I5"/>
<evidence type="ECO:0000313" key="4">
    <source>
        <dbReference type="Proteomes" id="UP001239445"/>
    </source>
</evidence>
<feature type="compositionally biased region" description="Polar residues" evidence="2">
    <location>
        <begin position="18"/>
        <end position="30"/>
    </location>
</feature>
<evidence type="ECO:0000313" key="3">
    <source>
        <dbReference type="EMBL" id="KAK1754408.1"/>
    </source>
</evidence>
<feature type="compositionally biased region" description="Basic and acidic residues" evidence="2">
    <location>
        <begin position="351"/>
        <end position="366"/>
    </location>
</feature>
<dbReference type="PANTHER" id="PTHR42041:SF1">
    <property type="entry name" value="DNA ENDONUCLEASE ACTIVATOR CTP1 C-TERMINAL DOMAIN-CONTAINING PROTEIN"/>
    <property type="match status" value="1"/>
</dbReference>
<feature type="compositionally biased region" description="Polar residues" evidence="2">
    <location>
        <begin position="339"/>
        <end position="348"/>
    </location>
</feature>
<feature type="compositionally biased region" description="Low complexity" evidence="2">
    <location>
        <begin position="396"/>
        <end position="410"/>
    </location>
</feature>
<comment type="caution">
    <text evidence="3">The sequence shown here is derived from an EMBL/GenBank/DDBJ whole genome shotgun (WGS) entry which is preliminary data.</text>
</comment>
<dbReference type="EMBL" id="MU839835">
    <property type="protein sequence ID" value="KAK1754408.1"/>
    <property type="molecule type" value="Genomic_DNA"/>
</dbReference>
<keyword evidence="4" id="KW-1185">Reference proteome</keyword>
<feature type="region of interest" description="Disordered" evidence="2">
    <location>
        <begin position="335"/>
        <end position="367"/>
    </location>
</feature>
<keyword evidence="1" id="KW-0175">Coiled coil</keyword>
<feature type="region of interest" description="Disordered" evidence="2">
    <location>
        <begin position="568"/>
        <end position="589"/>
    </location>
</feature>
<feature type="region of interest" description="Disordered" evidence="2">
    <location>
        <begin position="610"/>
        <end position="646"/>
    </location>
</feature>
<reference evidence="3" key="1">
    <citation type="submission" date="2023-06" db="EMBL/GenBank/DDBJ databases">
        <title>Genome-scale phylogeny and comparative genomics of the fungal order Sordariales.</title>
        <authorList>
            <consortium name="Lawrence Berkeley National Laboratory"/>
            <person name="Hensen N."/>
            <person name="Bonometti L."/>
            <person name="Westerberg I."/>
            <person name="Brannstrom I.O."/>
            <person name="Guillou S."/>
            <person name="Cros-Aarteil S."/>
            <person name="Calhoun S."/>
            <person name="Haridas S."/>
            <person name="Kuo A."/>
            <person name="Mondo S."/>
            <person name="Pangilinan J."/>
            <person name="Riley R."/>
            <person name="Labutti K."/>
            <person name="Andreopoulos B."/>
            <person name="Lipzen A."/>
            <person name="Chen C."/>
            <person name="Yanf M."/>
            <person name="Daum C."/>
            <person name="Ng V."/>
            <person name="Clum A."/>
            <person name="Steindorff A."/>
            <person name="Ohm R."/>
            <person name="Martin F."/>
            <person name="Silar P."/>
            <person name="Natvig D."/>
            <person name="Lalanne C."/>
            <person name="Gautier V."/>
            <person name="Ament-Velasquez S.L."/>
            <person name="Kruys A."/>
            <person name="Hutchinson M.I."/>
            <person name="Powell A.J."/>
            <person name="Barry K."/>
            <person name="Miller A.N."/>
            <person name="Grigoriev I.V."/>
            <person name="Debuchy R."/>
            <person name="Gladieux P."/>
            <person name="Thoren M.H."/>
            <person name="Johannesson H."/>
        </authorList>
    </citation>
    <scope>NUCLEOTIDE SEQUENCE</scope>
    <source>
        <strain evidence="3">PSN4</strain>
    </source>
</reference>
<dbReference type="PANTHER" id="PTHR42041">
    <property type="entry name" value="DNA ENDONUCLEASE ACTIVATOR CTP1 C-TERMINAL DOMAIN-CONTAINING PROTEIN"/>
    <property type="match status" value="1"/>
</dbReference>
<gene>
    <name evidence="3" type="ORF">QBC47DRAFT_383845</name>
</gene>
<feature type="coiled-coil region" evidence="1">
    <location>
        <begin position="140"/>
        <end position="230"/>
    </location>
</feature>
<proteinExistence type="predicted"/>
<sequence length="663" mass="73466">MDYSSLPGSPAGGSGASTPLQPVSHNQQRDFSGMRRFHADDGRDGTVHDKITQFNSLAMQSKQLERKTADAALKRAMLGREEAESEMRRYREEVRVLKKQLEEGKERERRVGERLETVMENYGRAKETHSHTQALWEKEIRRARKETFKAQSALVKLQEELKSCRAAQKTAEEELEREKERSKAREQEAFAARYGLVGLQEQLDQALERVKLLEQERDAFKTLAKNEEDVARIAAEGKLPLPVENDEEEEPKPKPASQNRVFSLTVANITSSAASEMEIEELTRLWQWEKHRADRAMEHVEFLETECRLKCCSAAKAGPPKRALNIVDAGDLEILSERGSPTSRQPSPKRTKTEMLREECREKDSRQSTVFVPAEGIFRTVSPAEVQTVDGPVEQTLTLSKTSTASTSSPSEPPTPAEAMPPVYARTPSLEPPDFAIPAQLPRTSLLSLLDAPHQQEPPMKFNVPTTPGHIAAVQPRSPEAEDTPIANGGLHPSEETDENTPTQGAVTEPVAYASSYSEAASAALADPPAVRPHTSAAFYSGAVTTTKVPLREENKDPSLASRLLKLQRTPSRTGERDQPSFDVNNPALTPTMTREQALAQIRERRGRARSVGKVVTPSGGQTQNAPVVTPRRQMVDKERREVSAPTARVGVLGVTPGRRVRS</sequence>
<name>A0AAJ0F8I5_9PEZI</name>
<feature type="region of interest" description="Disordered" evidence="2">
    <location>
        <begin position="475"/>
        <end position="504"/>
    </location>
</feature>
<evidence type="ECO:0000256" key="2">
    <source>
        <dbReference type="SAM" id="MobiDB-lite"/>
    </source>
</evidence>
<feature type="region of interest" description="Disordered" evidence="2">
    <location>
        <begin position="388"/>
        <end position="437"/>
    </location>
</feature>
<accession>A0AAJ0F8I5</accession>
<dbReference type="Proteomes" id="UP001239445">
    <property type="component" value="Unassembled WGS sequence"/>
</dbReference>
<evidence type="ECO:0000256" key="1">
    <source>
        <dbReference type="SAM" id="Coils"/>
    </source>
</evidence>
<protein>
    <submittedName>
        <fullName evidence="3">Uncharacterized protein</fullName>
    </submittedName>
</protein>
<feature type="compositionally biased region" description="Basic and acidic residues" evidence="2">
    <location>
        <begin position="37"/>
        <end position="47"/>
    </location>
</feature>
<feature type="region of interest" description="Disordered" evidence="2">
    <location>
        <begin position="1"/>
        <end position="47"/>
    </location>
</feature>